<gene>
    <name evidence="1" type="ORF">ACFQ34_18070</name>
</gene>
<protein>
    <submittedName>
        <fullName evidence="1">Uncharacterized protein</fullName>
    </submittedName>
</protein>
<evidence type="ECO:0000313" key="1">
    <source>
        <dbReference type="EMBL" id="MFD1235197.1"/>
    </source>
</evidence>
<name>A0ABW3VIS8_9PSEU</name>
<dbReference type="RefSeq" id="WP_346091794.1">
    <property type="nucleotide sequence ID" value="NZ_BAABKS010000039.1"/>
</dbReference>
<accession>A0ABW3VIS8</accession>
<dbReference type="Proteomes" id="UP001597182">
    <property type="component" value="Unassembled WGS sequence"/>
</dbReference>
<sequence>MEIDVALSSIPRHDSTLHQTSVRNALAAIHGIDGPFDAVDDVDVHDATVPGAGALRELVALHGLPPDR</sequence>
<keyword evidence="2" id="KW-1185">Reference proteome</keyword>
<dbReference type="EMBL" id="JBHTMB010000151">
    <property type="protein sequence ID" value="MFD1235197.1"/>
    <property type="molecule type" value="Genomic_DNA"/>
</dbReference>
<organism evidence="1 2">
    <name type="scientific">Pseudonocardia benzenivorans</name>
    <dbReference type="NCBI Taxonomy" id="228005"/>
    <lineage>
        <taxon>Bacteria</taxon>
        <taxon>Bacillati</taxon>
        <taxon>Actinomycetota</taxon>
        <taxon>Actinomycetes</taxon>
        <taxon>Pseudonocardiales</taxon>
        <taxon>Pseudonocardiaceae</taxon>
        <taxon>Pseudonocardia</taxon>
    </lineage>
</organism>
<evidence type="ECO:0000313" key="2">
    <source>
        <dbReference type="Proteomes" id="UP001597182"/>
    </source>
</evidence>
<proteinExistence type="predicted"/>
<reference evidence="2" key="1">
    <citation type="journal article" date="2019" name="Int. J. Syst. Evol. Microbiol.">
        <title>The Global Catalogue of Microorganisms (GCM) 10K type strain sequencing project: providing services to taxonomists for standard genome sequencing and annotation.</title>
        <authorList>
            <consortium name="The Broad Institute Genomics Platform"/>
            <consortium name="The Broad Institute Genome Sequencing Center for Infectious Disease"/>
            <person name="Wu L."/>
            <person name="Ma J."/>
        </authorList>
    </citation>
    <scope>NUCLEOTIDE SEQUENCE [LARGE SCALE GENOMIC DNA]</scope>
    <source>
        <strain evidence="2">CCUG 49018</strain>
    </source>
</reference>
<comment type="caution">
    <text evidence="1">The sequence shown here is derived from an EMBL/GenBank/DDBJ whole genome shotgun (WGS) entry which is preliminary data.</text>
</comment>